<proteinExistence type="predicted"/>
<dbReference type="EMBL" id="LR031881">
    <property type="protein sequence ID" value="VDD65058.1"/>
    <property type="molecule type" value="Genomic_DNA"/>
</dbReference>
<gene>
    <name evidence="2" type="ORF">BOLSC21T60286H</name>
</gene>
<feature type="region of interest" description="Disordered" evidence="1">
    <location>
        <begin position="1"/>
        <end position="25"/>
    </location>
</feature>
<organism evidence="2">
    <name type="scientific">Brassica oleracea</name>
    <name type="common">Wild cabbage</name>
    <dbReference type="NCBI Taxonomy" id="3712"/>
    <lineage>
        <taxon>Eukaryota</taxon>
        <taxon>Viridiplantae</taxon>
        <taxon>Streptophyta</taxon>
        <taxon>Embryophyta</taxon>
        <taxon>Tracheophyta</taxon>
        <taxon>Spermatophyta</taxon>
        <taxon>Magnoliopsida</taxon>
        <taxon>eudicotyledons</taxon>
        <taxon>Gunneridae</taxon>
        <taxon>Pentapetalae</taxon>
        <taxon>rosids</taxon>
        <taxon>malvids</taxon>
        <taxon>Brassicales</taxon>
        <taxon>Brassicaceae</taxon>
        <taxon>Brassiceae</taxon>
        <taxon>Brassica</taxon>
    </lineage>
</organism>
<name>A0A3P6GFF8_BRAOL</name>
<evidence type="ECO:0000256" key="1">
    <source>
        <dbReference type="SAM" id="MobiDB-lite"/>
    </source>
</evidence>
<sequence>MRRRETPSCPSHSQEEEEEKKKKKKKLRCCLRMTAVAAV</sequence>
<accession>A0A3P6GFF8</accession>
<evidence type="ECO:0000313" key="2">
    <source>
        <dbReference type="EMBL" id="VDD65058.1"/>
    </source>
</evidence>
<dbReference type="AlphaFoldDB" id="A0A3P6GFF8"/>
<protein>
    <submittedName>
        <fullName evidence="2">Uncharacterized protein</fullName>
    </submittedName>
</protein>
<reference evidence="2" key="1">
    <citation type="submission" date="2018-11" db="EMBL/GenBank/DDBJ databases">
        <authorList>
            <consortium name="Genoscope - CEA"/>
            <person name="William W."/>
        </authorList>
    </citation>
    <scope>NUCLEOTIDE SEQUENCE</scope>
</reference>